<protein>
    <submittedName>
        <fullName evidence="1">Uncharacterized protein</fullName>
    </submittedName>
</protein>
<comment type="caution">
    <text evidence="1">The sequence shown here is derived from an EMBL/GenBank/DDBJ whole genome shotgun (WGS) entry which is preliminary data.</text>
</comment>
<organism evidence="1 2">
    <name type="scientific">Arthrobacter cavernae</name>
    <dbReference type="NCBI Taxonomy" id="2817681"/>
    <lineage>
        <taxon>Bacteria</taxon>
        <taxon>Bacillati</taxon>
        <taxon>Actinomycetota</taxon>
        <taxon>Actinomycetes</taxon>
        <taxon>Micrococcales</taxon>
        <taxon>Micrococcaceae</taxon>
        <taxon>Arthrobacter</taxon>
    </lineage>
</organism>
<dbReference type="RefSeq" id="WP_207615212.1">
    <property type="nucleotide sequence ID" value="NZ_JAFNLL010000009.1"/>
</dbReference>
<evidence type="ECO:0000313" key="2">
    <source>
        <dbReference type="Proteomes" id="UP000664164"/>
    </source>
</evidence>
<gene>
    <name evidence="1" type="ORF">J1902_05340</name>
</gene>
<dbReference type="Proteomes" id="UP000664164">
    <property type="component" value="Unassembled WGS sequence"/>
</dbReference>
<accession>A0A939HCN7</accession>
<sequence length="97" mass="10674">MYTLQIEHAVNDYSAWKQAFDADPVDRAGSGVVSYRISRPVGDSQRVLIELDFAEREQAESLLGKLQENVWSGPGRPAALDGTPDTRIVEAVEAKTL</sequence>
<name>A0A939HCN7_9MICC</name>
<keyword evidence="2" id="KW-1185">Reference proteome</keyword>
<proteinExistence type="predicted"/>
<dbReference type="EMBL" id="JAFNLL010000009">
    <property type="protein sequence ID" value="MBO1267411.1"/>
    <property type="molecule type" value="Genomic_DNA"/>
</dbReference>
<evidence type="ECO:0000313" key="1">
    <source>
        <dbReference type="EMBL" id="MBO1267411.1"/>
    </source>
</evidence>
<reference evidence="1" key="1">
    <citation type="submission" date="2021-03" db="EMBL/GenBank/DDBJ databases">
        <title>A new species, PO-11, isolated from a karst cave deposit.</title>
        <authorList>
            <person name="Zhaoxiaoyong W."/>
        </authorList>
    </citation>
    <scope>NUCLEOTIDE SEQUENCE</scope>
    <source>
        <strain evidence="1">PO-11</strain>
    </source>
</reference>
<dbReference type="AlphaFoldDB" id="A0A939HCN7"/>